<accession>A0A812LTH5</accession>
<name>A0A812LTH5_9DINO</name>
<dbReference type="InterPro" id="IPR027417">
    <property type="entry name" value="P-loop_NTPase"/>
</dbReference>
<dbReference type="EMBL" id="CAJNJA010010014">
    <property type="protein sequence ID" value="CAE7252896.1"/>
    <property type="molecule type" value="Genomic_DNA"/>
</dbReference>
<protein>
    <recommendedName>
        <fullName evidence="3">SF4 helicase domain-containing protein</fullName>
    </recommendedName>
</protein>
<evidence type="ECO:0000313" key="1">
    <source>
        <dbReference type="EMBL" id="CAE7252896.1"/>
    </source>
</evidence>
<dbReference type="OrthoDB" id="1898560at2759"/>
<dbReference type="AlphaFoldDB" id="A0A812LTH5"/>
<organism evidence="1 2">
    <name type="scientific">Symbiodinium necroappetens</name>
    <dbReference type="NCBI Taxonomy" id="1628268"/>
    <lineage>
        <taxon>Eukaryota</taxon>
        <taxon>Sar</taxon>
        <taxon>Alveolata</taxon>
        <taxon>Dinophyceae</taxon>
        <taxon>Suessiales</taxon>
        <taxon>Symbiodiniaceae</taxon>
        <taxon>Symbiodinium</taxon>
    </lineage>
</organism>
<dbReference type="Proteomes" id="UP000601435">
    <property type="component" value="Unassembled WGS sequence"/>
</dbReference>
<proteinExistence type="predicted"/>
<dbReference type="PANTHER" id="PTHR12873:SF0">
    <property type="entry name" value="TWINKLE MTDNA HELICASE"/>
    <property type="match status" value="1"/>
</dbReference>
<keyword evidence="2" id="KW-1185">Reference proteome</keyword>
<dbReference type="GO" id="GO:0003697">
    <property type="term" value="F:single-stranded DNA binding"/>
    <property type="evidence" value="ECO:0007669"/>
    <property type="project" value="InterPro"/>
</dbReference>
<dbReference type="GO" id="GO:0043139">
    <property type="term" value="F:5'-3' DNA helicase activity"/>
    <property type="evidence" value="ECO:0007669"/>
    <property type="project" value="InterPro"/>
</dbReference>
<dbReference type="Gene3D" id="3.40.50.300">
    <property type="entry name" value="P-loop containing nucleotide triphosphate hydrolases"/>
    <property type="match status" value="1"/>
</dbReference>
<dbReference type="InterPro" id="IPR027032">
    <property type="entry name" value="Twinkle-like"/>
</dbReference>
<dbReference type="PANTHER" id="PTHR12873">
    <property type="entry name" value="T7-LIKE MITOCHONDRIAL DNA HELICASE"/>
    <property type="match status" value="1"/>
</dbReference>
<evidence type="ECO:0000313" key="2">
    <source>
        <dbReference type="Proteomes" id="UP000601435"/>
    </source>
</evidence>
<gene>
    <name evidence="1" type="ORF">SNEC2469_LOCUS5343</name>
</gene>
<comment type="caution">
    <text evidence="1">The sequence shown here is derived from an EMBL/GenBank/DDBJ whole genome shotgun (WGS) entry which is preliminary data.</text>
</comment>
<sequence>EMPDGFLSETQVVSTMMSKLQQFAKRYSSHVWIVVHPTKGSQLAGNEPSMYDCCGSAHWFNKCDNGIIVRRPFAKSWAQQMQTSTGSSRQVDIKVDKVRNCYAGHLGTAKLIFNPETRGYEELQISG</sequence>
<evidence type="ECO:0008006" key="3">
    <source>
        <dbReference type="Google" id="ProtNLM"/>
    </source>
</evidence>
<reference evidence="1" key="1">
    <citation type="submission" date="2021-02" db="EMBL/GenBank/DDBJ databases">
        <authorList>
            <person name="Dougan E. K."/>
            <person name="Rhodes N."/>
            <person name="Thang M."/>
            <person name="Chan C."/>
        </authorList>
    </citation>
    <scope>NUCLEOTIDE SEQUENCE</scope>
</reference>
<feature type="non-terminal residue" evidence="1">
    <location>
        <position position="1"/>
    </location>
</feature>